<reference evidence="1 2" key="1">
    <citation type="submission" date="2019-03" db="EMBL/GenBank/DDBJ databases">
        <title>First draft genome of Liparis tanakae, snailfish: a comprehensive survey of snailfish specific genes.</title>
        <authorList>
            <person name="Kim W."/>
            <person name="Song I."/>
            <person name="Jeong J.-H."/>
            <person name="Kim D."/>
            <person name="Kim S."/>
            <person name="Ryu S."/>
            <person name="Song J.Y."/>
            <person name="Lee S.K."/>
        </authorList>
    </citation>
    <scope>NUCLEOTIDE SEQUENCE [LARGE SCALE GENOMIC DNA]</scope>
    <source>
        <tissue evidence="1">Muscle</tissue>
    </source>
</reference>
<accession>A0A4Z2I4C7</accession>
<name>A0A4Z2I4C7_9TELE</name>
<dbReference type="EMBL" id="SRLO01000142">
    <property type="protein sequence ID" value="TNN72112.1"/>
    <property type="molecule type" value="Genomic_DNA"/>
</dbReference>
<comment type="caution">
    <text evidence="1">The sequence shown here is derived from an EMBL/GenBank/DDBJ whole genome shotgun (WGS) entry which is preliminary data.</text>
</comment>
<evidence type="ECO:0000313" key="1">
    <source>
        <dbReference type="EMBL" id="TNN72112.1"/>
    </source>
</evidence>
<dbReference type="Proteomes" id="UP000314294">
    <property type="component" value="Unassembled WGS sequence"/>
</dbReference>
<protein>
    <submittedName>
        <fullName evidence="1">Uncharacterized protein</fullName>
    </submittedName>
</protein>
<proteinExistence type="predicted"/>
<dbReference type="AlphaFoldDB" id="A0A4Z2I4C7"/>
<keyword evidence="2" id="KW-1185">Reference proteome</keyword>
<sequence length="69" mass="7737">MCLCEKSFLWDPLHLTDFKAQRPRGVFLPGRSQPRTSILMPMPAGDHLSGKTLMYWATISSNLRTSGVS</sequence>
<gene>
    <name evidence="1" type="ORF">EYF80_017689</name>
</gene>
<evidence type="ECO:0000313" key="2">
    <source>
        <dbReference type="Proteomes" id="UP000314294"/>
    </source>
</evidence>
<organism evidence="1 2">
    <name type="scientific">Liparis tanakae</name>
    <name type="common">Tanaka's snailfish</name>
    <dbReference type="NCBI Taxonomy" id="230148"/>
    <lineage>
        <taxon>Eukaryota</taxon>
        <taxon>Metazoa</taxon>
        <taxon>Chordata</taxon>
        <taxon>Craniata</taxon>
        <taxon>Vertebrata</taxon>
        <taxon>Euteleostomi</taxon>
        <taxon>Actinopterygii</taxon>
        <taxon>Neopterygii</taxon>
        <taxon>Teleostei</taxon>
        <taxon>Neoteleostei</taxon>
        <taxon>Acanthomorphata</taxon>
        <taxon>Eupercaria</taxon>
        <taxon>Perciformes</taxon>
        <taxon>Cottioidei</taxon>
        <taxon>Cottales</taxon>
        <taxon>Liparidae</taxon>
        <taxon>Liparis</taxon>
    </lineage>
</organism>
<dbReference type="OrthoDB" id="10639970at2759"/>